<organism evidence="2 3">
    <name type="scientific">Elysia crispata</name>
    <name type="common">lettuce slug</name>
    <dbReference type="NCBI Taxonomy" id="231223"/>
    <lineage>
        <taxon>Eukaryota</taxon>
        <taxon>Metazoa</taxon>
        <taxon>Spiralia</taxon>
        <taxon>Lophotrochozoa</taxon>
        <taxon>Mollusca</taxon>
        <taxon>Gastropoda</taxon>
        <taxon>Heterobranchia</taxon>
        <taxon>Euthyneura</taxon>
        <taxon>Panpulmonata</taxon>
        <taxon>Sacoglossa</taxon>
        <taxon>Placobranchoidea</taxon>
        <taxon>Plakobranchidae</taxon>
        <taxon>Elysia</taxon>
    </lineage>
</organism>
<comment type="caution">
    <text evidence="2">The sequence shown here is derived from an EMBL/GenBank/DDBJ whole genome shotgun (WGS) entry which is preliminary data.</text>
</comment>
<sequence length="71" mass="7992">MKVAILACLVFAIFFVGKEADSQEGDCSVGWEICVPTYPNYIRDYNGELYCCPHNGKPTIVQKMPWICLCV</sequence>
<name>A0AAE1AJT2_9GAST</name>
<feature type="signal peptide" evidence="1">
    <location>
        <begin position="1"/>
        <end position="20"/>
    </location>
</feature>
<dbReference type="Proteomes" id="UP001283361">
    <property type="component" value="Unassembled WGS sequence"/>
</dbReference>
<keyword evidence="1" id="KW-0732">Signal</keyword>
<keyword evidence="3" id="KW-1185">Reference proteome</keyword>
<protein>
    <submittedName>
        <fullName evidence="2">Uncharacterized protein</fullName>
    </submittedName>
</protein>
<feature type="chain" id="PRO_5042118837" evidence="1">
    <location>
        <begin position="21"/>
        <end position="71"/>
    </location>
</feature>
<accession>A0AAE1AJT2</accession>
<dbReference type="EMBL" id="JAWDGP010001758">
    <property type="protein sequence ID" value="KAK3788441.1"/>
    <property type="molecule type" value="Genomic_DNA"/>
</dbReference>
<evidence type="ECO:0000313" key="2">
    <source>
        <dbReference type="EMBL" id="KAK3788441.1"/>
    </source>
</evidence>
<evidence type="ECO:0000256" key="1">
    <source>
        <dbReference type="SAM" id="SignalP"/>
    </source>
</evidence>
<dbReference type="AlphaFoldDB" id="A0AAE1AJT2"/>
<gene>
    <name evidence="2" type="ORF">RRG08_004736</name>
</gene>
<proteinExistence type="predicted"/>
<evidence type="ECO:0000313" key="3">
    <source>
        <dbReference type="Proteomes" id="UP001283361"/>
    </source>
</evidence>
<reference evidence="2" key="1">
    <citation type="journal article" date="2023" name="G3 (Bethesda)">
        <title>A reference genome for the long-term kleptoplast-retaining sea slug Elysia crispata morphotype clarki.</title>
        <authorList>
            <person name="Eastman K.E."/>
            <person name="Pendleton A.L."/>
            <person name="Shaikh M.A."/>
            <person name="Suttiyut T."/>
            <person name="Ogas R."/>
            <person name="Tomko P."/>
            <person name="Gavelis G."/>
            <person name="Widhalm J.R."/>
            <person name="Wisecaver J.H."/>
        </authorList>
    </citation>
    <scope>NUCLEOTIDE SEQUENCE</scope>
    <source>
        <strain evidence="2">ECLA1</strain>
    </source>
</reference>